<keyword evidence="5 10" id="KW-0328">Glycosyltransferase</keyword>
<dbReference type="Pfam" id="PF00156">
    <property type="entry name" value="Pribosyltran"/>
    <property type="match status" value="1"/>
</dbReference>
<protein>
    <submittedName>
        <fullName evidence="10">Phosphoribosyltransferase family protein</fullName>
    </submittedName>
</protein>
<dbReference type="Proteomes" id="UP001594351">
    <property type="component" value="Unassembled WGS sequence"/>
</dbReference>
<evidence type="ECO:0000256" key="2">
    <source>
        <dbReference type="ARBA" id="ARBA00008391"/>
    </source>
</evidence>
<evidence type="ECO:0000256" key="3">
    <source>
        <dbReference type="ARBA" id="ARBA00011738"/>
    </source>
</evidence>
<proteinExistence type="inferred from homology"/>
<comment type="caution">
    <text evidence="10">The sequence shown here is derived from an EMBL/GenBank/DDBJ whole genome shotgun (WGS) entry which is preliminary data.</text>
</comment>
<evidence type="ECO:0000256" key="4">
    <source>
        <dbReference type="ARBA" id="ARBA00022490"/>
    </source>
</evidence>
<keyword evidence="11" id="KW-1185">Reference proteome</keyword>
<evidence type="ECO:0000256" key="5">
    <source>
        <dbReference type="ARBA" id="ARBA00022676"/>
    </source>
</evidence>
<dbReference type="PANTHER" id="PTHR11776:SF7">
    <property type="entry name" value="PHOSPHORIBOSYLTRANSFERASE DOMAIN-CONTAINING PROTEIN"/>
    <property type="match status" value="1"/>
</dbReference>
<evidence type="ECO:0000313" key="11">
    <source>
        <dbReference type="Proteomes" id="UP001594351"/>
    </source>
</evidence>
<sequence>MKRYLRRIDRNTAGNRYDITPLFSHFADFNALVDDLVASLSGTEIDLVAGIDALGFILGTALAQKLKVGIMPVRKGGKLPVESDRIAFRDYTGQTKELEIRRDVLCPGTRVLIVDEWIETGAQVTAAISLIEGCGALVAGIATINMDVNNSTEPISSKYKVHAVWERTE</sequence>
<dbReference type="EMBL" id="JBHPBY010000110">
    <property type="protein sequence ID" value="MFC1850602.1"/>
    <property type="molecule type" value="Genomic_DNA"/>
</dbReference>
<reference evidence="10 11" key="1">
    <citation type="submission" date="2024-09" db="EMBL/GenBank/DDBJ databases">
        <title>Laminarin stimulates single cell rates of sulfate reduction while oxygen inhibits transcriptomic activity in coastal marine sediment.</title>
        <authorList>
            <person name="Lindsay M."/>
            <person name="Orcutt B."/>
            <person name="Emerson D."/>
            <person name="Stepanauskas R."/>
            <person name="D'Angelo T."/>
        </authorList>
    </citation>
    <scope>NUCLEOTIDE SEQUENCE [LARGE SCALE GENOMIC DNA]</scope>
    <source>
        <strain evidence="10">SAG AM-311-K15</strain>
    </source>
</reference>
<dbReference type="Gene3D" id="3.40.50.2020">
    <property type="match status" value="1"/>
</dbReference>
<evidence type="ECO:0000313" key="10">
    <source>
        <dbReference type="EMBL" id="MFC1850602.1"/>
    </source>
</evidence>
<dbReference type="InterPro" id="IPR000836">
    <property type="entry name" value="PRTase_dom"/>
</dbReference>
<evidence type="ECO:0000256" key="6">
    <source>
        <dbReference type="ARBA" id="ARBA00022679"/>
    </source>
</evidence>
<dbReference type="InterPro" id="IPR029057">
    <property type="entry name" value="PRTase-like"/>
</dbReference>
<dbReference type="PANTHER" id="PTHR11776">
    <property type="entry name" value="ADENINE PHOSPHORIBOSYLTRANSFERASE"/>
    <property type="match status" value="1"/>
</dbReference>
<comment type="pathway">
    <text evidence="8">Purine metabolism.</text>
</comment>
<dbReference type="InterPro" id="IPR050120">
    <property type="entry name" value="Adenine_PRTase"/>
</dbReference>
<dbReference type="GO" id="GO:0016757">
    <property type="term" value="F:glycosyltransferase activity"/>
    <property type="evidence" value="ECO:0007669"/>
    <property type="project" value="UniProtKB-KW"/>
</dbReference>
<comment type="subcellular location">
    <subcellularLocation>
        <location evidence="1">Cytoplasm</location>
    </subcellularLocation>
</comment>
<keyword evidence="4" id="KW-0963">Cytoplasm</keyword>
<feature type="domain" description="Phosphoribosyltransferase" evidence="9">
    <location>
        <begin position="32"/>
        <end position="160"/>
    </location>
</feature>
<dbReference type="SUPFAM" id="SSF53271">
    <property type="entry name" value="PRTase-like"/>
    <property type="match status" value="1"/>
</dbReference>
<keyword evidence="6" id="KW-0808">Transferase</keyword>
<evidence type="ECO:0000259" key="9">
    <source>
        <dbReference type="Pfam" id="PF00156"/>
    </source>
</evidence>
<evidence type="ECO:0000256" key="7">
    <source>
        <dbReference type="ARBA" id="ARBA00022726"/>
    </source>
</evidence>
<evidence type="ECO:0000256" key="1">
    <source>
        <dbReference type="ARBA" id="ARBA00004496"/>
    </source>
</evidence>
<comment type="similarity">
    <text evidence="2">Belongs to the purine/pyrimidine phosphoribosyltransferase family.</text>
</comment>
<organism evidence="10 11">
    <name type="scientific">candidate division CSSED10-310 bacterium</name>
    <dbReference type="NCBI Taxonomy" id="2855610"/>
    <lineage>
        <taxon>Bacteria</taxon>
        <taxon>Bacteria division CSSED10-310</taxon>
    </lineage>
</organism>
<dbReference type="CDD" id="cd06223">
    <property type="entry name" value="PRTases_typeI"/>
    <property type="match status" value="1"/>
</dbReference>
<evidence type="ECO:0000256" key="8">
    <source>
        <dbReference type="ARBA" id="ARBA00025704"/>
    </source>
</evidence>
<gene>
    <name evidence="10" type="ORF">ACFL27_10455</name>
</gene>
<keyword evidence="7" id="KW-0660">Purine salvage</keyword>
<comment type="subunit">
    <text evidence="3">Homodimer.</text>
</comment>
<name>A0ABV6YWL2_UNCC1</name>
<accession>A0ABV6YWL2</accession>